<evidence type="ECO:0000313" key="5">
    <source>
        <dbReference type="Proteomes" id="UP000294599"/>
    </source>
</evidence>
<reference evidence="4 5" key="1">
    <citation type="submission" date="2019-03" db="EMBL/GenBank/DDBJ databases">
        <title>Genomic Encyclopedia of Type Strains, Phase IV (KMG-IV): sequencing the most valuable type-strain genomes for metagenomic binning, comparative biology and taxonomic classification.</title>
        <authorList>
            <person name="Goeker M."/>
        </authorList>
    </citation>
    <scope>NUCLEOTIDE SEQUENCE [LARGE SCALE GENOMIC DNA]</scope>
    <source>
        <strain evidence="4 5">DSM 21944</strain>
    </source>
</reference>
<dbReference type="PANTHER" id="PTHR37483">
    <property type="entry name" value="UPF0125 PROTEIN RATB"/>
    <property type="match status" value="1"/>
</dbReference>
<accession>A0A4R3LMI1</accession>
<dbReference type="HAMAP" id="MF_00460">
    <property type="entry name" value="UPF0125_RnfH"/>
    <property type="match status" value="1"/>
</dbReference>
<dbReference type="RefSeq" id="WP_205984943.1">
    <property type="nucleotide sequence ID" value="NZ_JBHLWF010000005.1"/>
</dbReference>
<dbReference type="SUPFAM" id="SSF54285">
    <property type="entry name" value="MoaD/ThiS"/>
    <property type="match status" value="1"/>
</dbReference>
<comment type="similarity">
    <text evidence="1 2">Belongs to the UPF0125 (RnfH) family.</text>
</comment>
<evidence type="ECO:0000256" key="2">
    <source>
        <dbReference type="HAMAP-Rule" id="MF_00460"/>
    </source>
</evidence>
<protein>
    <recommendedName>
        <fullName evidence="2">UPF0125 protein EDC25_10186</fullName>
    </recommendedName>
</protein>
<feature type="region of interest" description="Disordered" evidence="3">
    <location>
        <begin position="81"/>
        <end position="106"/>
    </location>
</feature>
<keyword evidence="5" id="KW-1185">Reference proteome</keyword>
<dbReference type="AlphaFoldDB" id="A0A4R3LMI1"/>
<dbReference type="InterPro" id="IPR037021">
    <property type="entry name" value="RnfH_sf"/>
</dbReference>
<dbReference type="InterPro" id="IPR016155">
    <property type="entry name" value="Mopterin_synth/thiamin_S_b"/>
</dbReference>
<evidence type="ECO:0000256" key="3">
    <source>
        <dbReference type="SAM" id="MobiDB-lite"/>
    </source>
</evidence>
<evidence type="ECO:0000313" key="4">
    <source>
        <dbReference type="EMBL" id="TCT01231.1"/>
    </source>
</evidence>
<dbReference type="PANTHER" id="PTHR37483:SF1">
    <property type="entry name" value="UPF0125 PROTEIN RATB"/>
    <property type="match status" value="1"/>
</dbReference>
<dbReference type="Gene3D" id="3.10.20.280">
    <property type="entry name" value="RnfH-like"/>
    <property type="match status" value="1"/>
</dbReference>
<sequence length="106" mass="11695">MSTMRVSVVCAWPVLVWRRELDVAVGTTVAEVLSRVPWQEATGLDEDTLRTGIFGRRVGAGEILRPGDRIELYRPLQIDPKQVRRERAGDGGNHAHRPPLSAATGP</sequence>
<gene>
    <name evidence="4" type="ORF">EDC25_10186</name>
</gene>
<dbReference type="Pfam" id="PF03658">
    <property type="entry name" value="Ub-RnfH"/>
    <property type="match status" value="1"/>
</dbReference>
<comment type="caution">
    <text evidence="4">The sequence shown here is derived from an EMBL/GenBank/DDBJ whole genome shotgun (WGS) entry which is preliminary data.</text>
</comment>
<dbReference type="InterPro" id="IPR005346">
    <property type="entry name" value="RnfH"/>
</dbReference>
<proteinExistence type="inferred from homology"/>
<name>A0A4R3LMI1_9GAMM</name>
<organism evidence="4 5">
    <name type="scientific">Pseudofulvimonas gallinarii</name>
    <dbReference type="NCBI Taxonomy" id="634155"/>
    <lineage>
        <taxon>Bacteria</taxon>
        <taxon>Pseudomonadati</taxon>
        <taxon>Pseudomonadota</taxon>
        <taxon>Gammaproteobacteria</taxon>
        <taxon>Lysobacterales</taxon>
        <taxon>Rhodanobacteraceae</taxon>
        <taxon>Pseudofulvimonas</taxon>
    </lineage>
</organism>
<dbReference type="Proteomes" id="UP000294599">
    <property type="component" value="Unassembled WGS sequence"/>
</dbReference>
<dbReference type="EMBL" id="SMAF01000001">
    <property type="protein sequence ID" value="TCT01231.1"/>
    <property type="molecule type" value="Genomic_DNA"/>
</dbReference>
<evidence type="ECO:0000256" key="1">
    <source>
        <dbReference type="ARBA" id="ARBA00010645"/>
    </source>
</evidence>